<comment type="catalytic activity">
    <reaction evidence="11">
        <text>N(6)-(pyridoxal phosphate)-L-lysyl-[4-amino-5-hydroxymethyl-2-methylpyrimidine phosphate synthase] + L-histidyl-[4-amino-5-hydroxymethyl-2-methylpyrimidine phosphate synthase] + 2 Fe(3+) + 4 H2O = L-lysyl-[4-amino-5-hydroxymethyl-2-methylpyrimidine phosphate synthase] + (2S)-2-amino-5-hydroxy-4-oxopentanoyl-[4-amino-5-hydroxymethyl-2-methylpyrimidine phosphate synthase] + 4-amino-2-methyl-5-(phosphooxymethyl)pyrimidine + 3-oxopropanoate + 2 Fe(2+) + 2 H(+)</text>
        <dbReference type="Rhea" id="RHEA:65756"/>
        <dbReference type="Rhea" id="RHEA-COMP:16892"/>
        <dbReference type="Rhea" id="RHEA-COMP:16893"/>
        <dbReference type="Rhea" id="RHEA-COMP:16894"/>
        <dbReference type="Rhea" id="RHEA-COMP:16895"/>
        <dbReference type="ChEBI" id="CHEBI:15377"/>
        <dbReference type="ChEBI" id="CHEBI:15378"/>
        <dbReference type="ChEBI" id="CHEBI:29033"/>
        <dbReference type="ChEBI" id="CHEBI:29034"/>
        <dbReference type="ChEBI" id="CHEBI:29969"/>
        <dbReference type="ChEBI" id="CHEBI:29979"/>
        <dbReference type="ChEBI" id="CHEBI:33190"/>
        <dbReference type="ChEBI" id="CHEBI:58354"/>
        <dbReference type="ChEBI" id="CHEBI:143915"/>
        <dbReference type="ChEBI" id="CHEBI:157692"/>
    </reaction>
    <physiologicalReaction direction="left-to-right" evidence="11">
        <dbReference type="Rhea" id="RHEA:65757"/>
    </physiologicalReaction>
</comment>
<feature type="signal peptide" evidence="12">
    <location>
        <begin position="1"/>
        <end position="24"/>
    </location>
</feature>
<sequence length="349" mass="36819">MASQKLIKRATLLTLAAFTAVTLAGCAGTTAPAETGDDADYGSLSIQLSWIKNAEFAGEFFADSEGYFEDAGFSDVTLVAGPTATEAAVIAGESLVGLTNAVSVAPIILDDAPIKIIGTTYQKNPFTILSLATGGNILTPADLVGKKIGVQAGGNETLFDALLAANDIDPDSVTKVPVEYDPAPLVNGEVDGFLAYVTNESIIVESEGFEVANLLFADNGLPFVAESFVVTQDSIDNDREKLKAFLYAEILGWKDAIADAEAGAKLAVDVYGKDLELDLAKETKQAEAQNELLIQTDETATNGLFTISDELIAQNLASLSAAGYDLEADQIFDMSLLAEVYEEHPELLE</sequence>
<comment type="similarity">
    <text evidence="3">Belongs to the NMT1/THI5 family.</text>
</comment>
<evidence type="ECO:0000256" key="10">
    <source>
        <dbReference type="ARBA" id="ARBA00033171"/>
    </source>
</evidence>
<dbReference type="GO" id="GO:0009228">
    <property type="term" value="P:thiamine biosynthetic process"/>
    <property type="evidence" value="ECO:0007669"/>
    <property type="project" value="UniProtKB-KW"/>
</dbReference>
<dbReference type="SUPFAM" id="SSF53850">
    <property type="entry name" value="Periplasmic binding protein-like II"/>
    <property type="match status" value="1"/>
</dbReference>
<protein>
    <recommendedName>
        <fullName evidence="10">Thiamine pyrimidine synthase</fullName>
    </recommendedName>
</protein>
<evidence type="ECO:0000256" key="4">
    <source>
        <dbReference type="ARBA" id="ARBA00011738"/>
    </source>
</evidence>
<evidence type="ECO:0000256" key="2">
    <source>
        <dbReference type="ARBA" id="ARBA00004948"/>
    </source>
</evidence>
<evidence type="ECO:0000256" key="1">
    <source>
        <dbReference type="ARBA" id="ARBA00003469"/>
    </source>
</evidence>
<dbReference type="EMBL" id="SISG01000001">
    <property type="protein sequence ID" value="TBN57414.1"/>
    <property type="molecule type" value="Genomic_DNA"/>
</dbReference>
<dbReference type="PANTHER" id="PTHR31528:SF1">
    <property type="entry name" value="4-AMINO-5-HYDROXYMETHYL-2-METHYLPYRIMIDINE PHOSPHATE SYNTHASE THI11-RELATED"/>
    <property type="match status" value="1"/>
</dbReference>
<keyword evidence="12" id="KW-0732">Signal</keyword>
<keyword evidence="8" id="KW-0784">Thiamine biosynthesis</keyword>
<proteinExistence type="inferred from homology"/>
<dbReference type="Pfam" id="PF09084">
    <property type="entry name" value="NMT1"/>
    <property type="match status" value="1"/>
</dbReference>
<evidence type="ECO:0000256" key="11">
    <source>
        <dbReference type="ARBA" id="ARBA00048179"/>
    </source>
</evidence>
<evidence type="ECO:0000256" key="8">
    <source>
        <dbReference type="ARBA" id="ARBA00022977"/>
    </source>
</evidence>
<dbReference type="RefSeq" id="WP_130981525.1">
    <property type="nucleotide sequence ID" value="NZ_SISG01000001.1"/>
</dbReference>
<dbReference type="Gene3D" id="3.40.190.10">
    <property type="entry name" value="Periplasmic binding protein-like II"/>
    <property type="match status" value="2"/>
</dbReference>
<keyword evidence="6" id="KW-0479">Metal-binding</keyword>
<organism evidence="14 15">
    <name type="scientific">Glaciihabitans arcticus</name>
    <dbReference type="NCBI Taxonomy" id="2668039"/>
    <lineage>
        <taxon>Bacteria</taxon>
        <taxon>Bacillati</taxon>
        <taxon>Actinomycetota</taxon>
        <taxon>Actinomycetes</taxon>
        <taxon>Micrococcales</taxon>
        <taxon>Microbacteriaceae</taxon>
        <taxon>Glaciihabitans</taxon>
    </lineage>
</organism>
<evidence type="ECO:0000256" key="5">
    <source>
        <dbReference type="ARBA" id="ARBA00022679"/>
    </source>
</evidence>
<evidence type="ECO:0000256" key="6">
    <source>
        <dbReference type="ARBA" id="ARBA00022723"/>
    </source>
</evidence>
<feature type="chain" id="PRO_5038796287" description="Thiamine pyrimidine synthase" evidence="12">
    <location>
        <begin position="25"/>
        <end position="349"/>
    </location>
</feature>
<dbReference type="Proteomes" id="UP000294194">
    <property type="component" value="Unassembled WGS sequence"/>
</dbReference>
<keyword evidence="7" id="KW-0663">Pyridoxal phosphate</keyword>
<reference evidence="15" key="1">
    <citation type="submission" date="2019-02" db="EMBL/GenBank/DDBJ databases">
        <title>Glaciihabitans arcticus sp. nov., a psychrotolerant bacterium isolated from polar soil.</title>
        <authorList>
            <person name="Dahal R.H."/>
        </authorList>
    </citation>
    <scope>NUCLEOTIDE SEQUENCE [LARGE SCALE GENOMIC DNA]</scope>
    <source>
        <strain evidence="15">RP-3-7</strain>
    </source>
</reference>
<dbReference type="PROSITE" id="PS51257">
    <property type="entry name" value="PROKAR_LIPOPROTEIN"/>
    <property type="match status" value="1"/>
</dbReference>
<evidence type="ECO:0000256" key="12">
    <source>
        <dbReference type="SAM" id="SignalP"/>
    </source>
</evidence>
<dbReference type="InterPro" id="IPR027939">
    <property type="entry name" value="NMT1/THI5"/>
</dbReference>
<feature type="domain" description="SsuA/THI5-like" evidence="13">
    <location>
        <begin position="53"/>
        <end position="259"/>
    </location>
</feature>
<dbReference type="InterPro" id="IPR015168">
    <property type="entry name" value="SsuA/THI5"/>
</dbReference>
<dbReference type="PANTHER" id="PTHR31528">
    <property type="entry name" value="4-AMINO-5-HYDROXYMETHYL-2-METHYLPYRIMIDINE PHOSPHATE SYNTHASE THI11-RELATED"/>
    <property type="match status" value="1"/>
</dbReference>
<evidence type="ECO:0000259" key="13">
    <source>
        <dbReference type="Pfam" id="PF09084"/>
    </source>
</evidence>
<keyword evidence="9" id="KW-0408">Iron</keyword>
<accession>A0A4Q9GTC1</accession>
<dbReference type="GO" id="GO:0046872">
    <property type="term" value="F:metal ion binding"/>
    <property type="evidence" value="ECO:0007669"/>
    <property type="project" value="UniProtKB-KW"/>
</dbReference>
<evidence type="ECO:0000256" key="9">
    <source>
        <dbReference type="ARBA" id="ARBA00023004"/>
    </source>
</evidence>
<comment type="function">
    <text evidence="1">Responsible for the formation of the pyrimidine heterocycle in the thiamine biosynthesis pathway. Catalyzes the formation of hydroxymethylpyrimidine phosphate (HMP-P) from histidine and pyridoxal phosphate (PLP). The protein uses PLP and the active site histidine to form HMP-P, generating an inactive enzyme. The enzyme can only undergo a single turnover, which suggests it is a suicide enzyme.</text>
</comment>
<evidence type="ECO:0000256" key="3">
    <source>
        <dbReference type="ARBA" id="ARBA00009406"/>
    </source>
</evidence>
<name>A0A4Q9GTC1_9MICO</name>
<evidence type="ECO:0000256" key="7">
    <source>
        <dbReference type="ARBA" id="ARBA00022898"/>
    </source>
</evidence>
<gene>
    <name evidence="14" type="ORF">EYE40_08400</name>
</gene>
<dbReference type="AlphaFoldDB" id="A0A4Q9GTC1"/>
<keyword evidence="15" id="KW-1185">Reference proteome</keyword>
<comment type="subunit">
    <text evidence="4">Homodimer.</text>
</comment>
<evidence type="ECO:0000313" key="14">
    <source>
        <dbReference type="EMBL" id="TBN57414.1"/>
    </source>
</evidence>
<evidence type="ECO:0000313" key="15">
    <source>
        <dbReference type="Proteomes" id="UP000294194"/>
    </source>
</evidence>
<keyword evidence="5" id="KW-0808">Transferase</keyword>
<comment type="caution">
    <text evidence="14">The sequence shown here is derived from an EMBL/GenBank/DDBJ whole genome shotgun (WGS) entry which is preliminary data.</text>
</comment>
<dbReference type="GO" id="GO:0016740">
    <property type="term" value="F:transferase activity"/>
    <property type="evidence" value="ECO:0007669"/>
    <property type="project" value="UniProtKB-KW"/>
</dbReference>
<comment type="pathway">
    <text evidence="2">Cofactor biosynthesis; thiamine diphosphate biosynthesis.</text>
</comment>